<dbReference type="EMBL" id="SGXA01000001">
    <property type="protein sequence ID" value="RZS75085.1"/>
    <property type="molecule type" value="Genomic_DNA"/>
</dbReference>
<feature type="signal peptide" evidence="1">
    <location>
        <begin position="1"/>
        <end position="19"/>
    </location>
</feature>
<dbReference type="Proteomes" id="UP000293874">
    <property type="component" value="Unassembled WGS sequence"/>
</dbReference>
<feature type="chain" id="PRO_5020527068" description="EF hand domain-containing protein" evidence="1">
    <location>
        <begin position="20"/>
        <end position="126"/>
    </location>
</feature>
<reference evidence="2 3" key="1">
    <citation type="submission" date="2019-02" db="EMBL/GenBank/DDBJ databases">
        <title>Genomic Encyclopedia of Type Strains, Phase IV (KMG-IV): sequencing the most valuable type-strain genomes for metagenomic binning, comparative biology and taxonomic classification.</title>
        <authorList>
            <person name="Goeker M."/>
        </authorList>
    </citation>
    <scope>NUCLEOTIDE SEQUENCE [LARGE SCALE GENOMIC DNA]</scope>
    <source>
        <strain evidence="2 3">DSM 18116</strain>
    </source>
</reference>
<dbReference type="InterPro" id="IPR018247">
    <property type="entry name" value="EF_Hand_1_Ca_BS"/>
</dbReference>
<accession>A0A4Q7N3A5</accession>
<proteinExistence type="predicted"/>
<organism evidence="2 3">
    <name type="scientific">Pseudobacter ginsenosidimutans</name>
    <dbReference type="NCBI Taxonomy" id="661488"/>
    <lineage>
        <taxon>Bacteria</taxon>
        <taxon>Pseudomonadati</taxon>
        <taxon>Bacteroidota</taxon>
        <taxon>Chitinophagia</taxon>
        <taxon>Chitinophagales</taxon>
        <taxon>Chitinophagaceae</taxon>
        <taxon>Pseudobacter</taxon>
    </lineage>
</organism>
<dbReference type="PROSITE" id="PS00018">
    <property type="entry name" value="EF_HAND_1"/>
    <property type="match status" value="1"/>
</dbReference>
<gene>
    <name evidence="2" type="ORF">EV199_0945</name>
</gene>
<keyword evidence="3" id="KW-1185">Reference proteome</keyword>
<name>A0A4Q7N3A5_9BACT</name>
<evidence type="ECO:0000313" key="3">
    <source>
        <dbReference type="Proteomes" id="UP000293874"/>
    </source>
</evidence>
<sequence length="126" mass="13659">MKKYLFGAFAVVLAIGFSAFTKREVKPVEDKKQTVLYYVFSAAGTPAQEKIVSQYTTQTTRPGAPADGACAGAAEVCWLRVTDLNGDGVVNNADFTIRVNQLDTDSDGIISDNQADAQLNIYEERS</sequence>
<protein>
    <recommendedName>
        <fullName evidence="4">EF hand domain-containing protein</fullName>
    </recommendedName>
</protein>
<keyword evidence="1" id="KW-0732">Signal</keyword>
<comment type="caution">
    <text evidence="2">The sequence shown here is derived from an EMBL/GenBank/DDBJ whole genome shotgun (WGS) entry which is preliminary data.</text>
</comment>
<dbReference type="RefSeq" id="WP_130539491.1">
    <property type="nucleotide sequence ID" value="NZ_CP042431.1"/>
</dbReference>
<evidence type="ECO:0000256" key="1">
    <source>
        <dbReference type="SAM" id="SignalP"/>
    </source>
</evidence>
<evidence type="ECO:0008006" key="4">
    <source>
        <dbReference type="Google" id="ProtNLM"/>
    </source>
</evidence>
<evidence type="ECO:0000313" key="2">
    <source>
        <dbReference type="EMBL" id="RZS75085.1"/>
    </source>
</evidence>
<dbReference type="AlphaFoldDB" id="A0A4Q7N3A5"/>